<feature type="binding site" evidence="8">
    <location>
        <begin position="150"/>
        <end position="153"/>
    </location>
    <ligand>
        <name>GTP</name>
        <dbReference type="ChEBI" id="CHEBI:37565"/>
    </ligand>
</feature>
<evidence type="ECO:0000256" key="7">
    <source>
        <dbReference type="ARBA" id="ARBA00024731"/>
    </source>
</evidence>
<dbReference type="InterPro" id="IPR005517">
    <property type="entry name" value="Transl_elong_EFG/EF2_IV"/>
</dbReference>
<dbReference type="CDD" id="cd16262">
    <property type="entry name" value="EFG_III"/>
    <property type="match status" value="1"/>
</dbReference>
<dbReference type="SUPFAM" id="SSF54211">
    <property type="entry name" value="Ribosomal protein S5 domain 2-like"/>
    <property type="match status" value="1"/>
</dbReference>
<dbReference type="Pfam" id="PF00009">
    <property type="entry name" value="GTP_EFTU"/>
    <property type="match status" value="1"/>
</dbReference>
<evidence type="ECO:0000256" key="3">
    <source>
        <dbReference type="ARBA" id="ARBA00022741"/>
    </source>
</evidence>
<feature type="domain" description="Tr-type G" evidence="9">
    <location>
        <begin position="9"/>
        <end position="297"/>
    </location>
</feature>
<dbReference type="PANTHER" id="PTHR43261:SF1">
    <property type="entry name" value="RIBOSOME-RELEASING FACTOR 2, MITOCHONDRIAL"/>
    <property type="match status" value="1"/>
</dbReference>
<dbReference type="NCBIfam" id="NF009381">
    <property type="entry name" value="PRK12740.1-5"/>
    <property type="match status" value="1"/>
</dbReference>
<dbReference type="InterPro" id="IPR031157">
    <property type="entry name" value="G_TR_CS"/>
</dbReference>
<accession>A0ABW0KTN6</accession>
<dbReference type="SMART" id="SM00889">
    <property type="entry name" value="EFG_IV"/>
    <property type="match status" value="1"/>
</dbReference>
<dbReference type="InterPro" id="IPR000795">
    <property type="entry name" value="T_Tr_GTP-bd_dom"/>
</dbReference>
<dbReference type="InterPro" id="IPR035647">
    <property type="entry name" value="EFG_III/V"/>
</dbReference>
<reference evidence="11" key="1">
    <citation type="journal article" date="2019" name="Int. J. Syst. Evol. Microbiol.">
        <title>The Global Catalogue of Microorganisms (GCM) 10K type strain sequencing project: providing services to taxonomists for standard genome sequencing and annotation.</title>
        <authorList>
            <consortium name="The Broad Institute Genomics Platform"/>
            <consortium name="The Broad Institute Genome Sequencing Center for Infectious Disease"/>
            <person name="Wu L."/>
            <person name="Ma J."/>
        </authorList>
    </citation>
    <scope>NUCLEOTIDE SEQUENCE [LARGE SCALE GENOMIC DNA]</scope>
    <source>
        <strain evidence="11">CGMCC 4.1469</strain>
    </source>
</reference>
<keyword evidence="5 8" id="KW-0648">Protein biosynthesis</keyword>
<dbReference type="CDD" id="cd04088">
    <property type="entry name" value="EFG_mtEFG_II"/>
    <property type="match status" value="1"/>
</dbReference>
<evidence type="ECO:0000256" key="2">
    <source>
        <dbReference type="ARBA" id="ARBA00017872"/>
    </source>
</evidence>
<dbReference type="Gene3D" id="3.30.230.10">
    <property type="match status" value="1"/>
</dbReference>
<dbReference type="GO" id="GO:0003746">
    <property type="term" value="F:translation elongation factor activity"/>
    <property type="evidence" value="ECO:0007669"/>
    <property type="project" value="UniProtKB-KW"/>
</dbReference>
<evidence type="ECO:0000256" key="6">
    <source>
        <dbReference type="ARBA" id="ARBA00023134"/>
    </source>
</evidence>
<evidence type="ECO:0000256" key="4">
    <source>
        <dbReference type="ARBA" id="ARBA00022768"/>
    </source>
</evidence>
<dbReference type="NCBIfam" id="TIGR00484">
    <property type="entry name" value="EF-G"/>
    <property type="match status" value="1"/>
</dbReference>
<keyword evidence="3 8" id="KW-0547">Nucleotide-binding</keyword>
<keyword evidence="8" id="KW-0963">Cytoplasm</keyword>
<dbReference type="CDD" id="cd01434">
    <property type="entry name" value="EFG_mtEFG1_IV"/>
    <property type="match status" value="1"/>
</dbReference>
<dbReference type="InterPro" id="IPR053905">
    <property type="entry name" value="EF-G-like_DII"/>
</dbReference>
<dbReference type="InterPro" id="IPR035649">
    <property type="entry name" value="EFG_V"/>
</dbReference>
<dbReference type="InterPro" id="IPR004540">
    <property type="entry name" value="Transl_elong_EFG/EF2"/>
</dbReference>
<evidence type="ECO:0000259" key="9">
    <source>
        <dbReference type="PROSITE" id="PS51722"/>
    </source>
</evidence>
<dbReference type="Proteomes" id="UP001596052">
    <property type="component" value="Unassembled WGS sequence"/>
</dbReference>
<evidence type="ECO:0000256" key="1">
    <source>
        <dbReference type="ARBA" id="ARBA00005870"/>
    </source>
</evidence>
<dbReference type="Pfam" id="PF14492">
    <property type="entry name" value="EFG_III"/>
    <property type="match status" value="1"/>
</dbReference>
<dbReference type="SUPFAM" id="SSF50447">
    <property type="entry name" value="Translation proteins"/>
    <property type="match status" value="1"/>
</dbReference>
<dbReference type="Pfam" id="PF00679">
    <property type="entry name" value="EFG_C"/>
    <property type="match status" value="1"/>
</dbReference>
<dbReference type="InterPro" id="IPR041095">
    <property type="entry name" value="EFG_II"/>
</dbReference>
<comment type="function">
    <text evidence="7 8">Catalyzes the GTP-dependent ribosomal translocation step during translation elongation. During this step, the ribosome changes from the pre-translocational (PRE) to the post-translocational (POST) state as the newly formed A-site-bound peptidyl-tRNA and P-site-bound deacylated tRNA move to the P and E sites, respectively. Catalyzes the coordinated movement of the two tRNA molecules, the mRNA and conformational changes in the ribosome.</text>
</comment>
<dbReference type="InterPro" id="IPR000640">
    <property type="entry name" value="EFG_V-like"/>
</dbReference>
<evidence type="ECO:0000313" key="10">
    <source>
        <dbReference type="EMBL" id="MFC5456828.1"/>
    </source>
</evidence>
<dbReference type="PROSITE" id="PS00301">
    <property type="entry name" value="G_TR_1"/>
    <property type="match status" value="1"/>
</dbReference>
<comment type="caution">
    <text evidence="10">The sequence shown here is derived from an EMBL/GenBank/DDBJ whole genome shotgun (WGS) entry which is preliminary data.</text>
</comment>
<evidence type="ECO:0000313" key="11">
    <source>
        <dbReference type="Proteomes" id="UP001596052"/>
    </source>
</evidence>
<dbReference type="InterPro" id="IPR014721">
    <property type="entry name" value="Ribsml_uS5_D2-typ_fold_subgr"/>
</dbReference>
<dbReference type="Gene3D" id="2.40.30.10">
    <property type="entry name" value="Translation factors"/>
    <property type="match status" value="1"/>
</dbReference>
<evidence type="ECO:0000256" key="8">
    <source>
        <dbReference type="HAMAP-Rule" id="MF_00054"/>
    </source>
</evidence>
<dbReference type="InterPro" id="IPR047872">
    <property type="entry name" value="EFG_IV"/>
</dbReference>
<sequence>MKLNTTDSGRIRNIGIAAHIDAGKTTLTERILFYAGAIHACGDVHEGNTTTDFSDIEREKGITISSAAAPCSWTQQPVAGLTRLFAGQPHRLNIIDTPGHVDFTAEVERSLRVLDGAVAVFCGVGGVQPQSETVWRQMDRYRVPRVVFINKMDRLGADFPRVVGELQTKLNACAWPILLPWGAESALLGQLDVVEARALRTHADSPTGFTVESIPSEWLSAVESARRDLIQALASLDDEIAELWIENLPVPAQALRTAIRRQTLAGRFVPVIGGSAYKHIGVSALVDAIVDFLPAPEEVQRTQAIDAPLAALAFKIVRHPQAGRLVYVRVYSGTLQKGTPLLNPRLGKTERCGRLLRVFANRRDELETVQAGDICAVTGLNNFSTGDTLCLVDHAIMLEPPVFPEPVVSMAIEPAKSADQSRLATALSRLSDEDPTFRVRTHEETGQCLISGMGELHLEVIREKLLREHGVETIAGAPEIACRETITQQAEADHLLKKQNGGSGMYARVKLSVEPLERGAGIVIEDAIVGGSIPSQFMGAVRRGITEAAVSGPLSGSPLVDVRVRIIDGAYHAKDSNDQAFRMAAGDALREALRLAAPVLLEPVMQVECTVSDEHQGDILGDLNRRRARITSIDHHGTEAGILAEVPLAEMFGYAGAIRSLSRGRASYSMVPTSYEVVPASVLPRMLKA</sequence>
<dbReference type="PANTHER" id="PTHR43261">
    <property type="entry name" value="TRANSLATION ELONGATION FACTOR G-RELATED"/>
    <property type="match status" value="1"/>
</dbReference>
<comment type="similarity">
    <text evidence="1 8">Belongs to the TRAFAC class translation factor GTPase superfamily. Classic translation factor GTPase family. EF-G/EF-2 subfamily.</text>
</comment>
<keyword evidence="6 8" id="KW-0342">GTP-binding</keyword>
<proteinExistence type="inferred from homology"/>
<feature type="binding site" evidence="8">
    <location>
        <begin position="18"/>
        <end position="25"/>
    </location>
    <ligand>
        <name>GTP</name>
        <dbReference type="ChEBI" id="CHEBI:37565"/>
    </ligand>
</feature>
<feature type="binding site" evidence="8">
    <location>
        <begin position="96"/>
        <end position="100"/>
    </location>
    <ligand>
        <name>GTP</name>
        <dbReference type="ChEBI" id="CHEBI:37565"/>
    </ligand>
</feature>
<dbReference type="SUPFAM" id="SSF52540">
    <property type="entry name" value="P-loop containing nucleoside triphosphate hydrolases"/>
    <property type="match status" value="1"/>
</dbReference>
<dbReference type="InterPro" id="IPR009022">
    <property type="entry name" value="EFG_III"/>
</dbReference>
<dbReference type="CDD" id="cd03713">
    <property type="entry name" value="EFG_mtEFG_C"/>
    <property type="match status" value="1"/>
</dbReference>
<dbReference type="Gene3D" id="3.40.50.300">
    <property type="entry name" value="P-loop containing nucleotide triphosphate hydrolases"/>
    <property type="match status" value="1"/>
</dbReference>
<dbReference type="InterPro" id="IPR020568">
    <property type="entry name" value="Ribosomal_Su5_D2-typ_SF"/>
</dbReference>
<dbReference type="NCBIfam" id="TIGR00231">
    <property type="entry name" value="small_GTP"/>
    <property type="match status" value="1"/>
</dbReference>
<dbReference type="SUPFAM" id="SSF54980">
    <property type="entry name" value="EF-G C-terminal domain-like"/>
    <property type="match status" value="2"/>
</dbReference>
<dbReference type="Pfam" id="PF22042">
    <property type="entry name" value="EF-G_D2"/>
    <property type="match status" value="1"/>
</dbReference>
<dbReference type="EMBL" id="JBHSMQ010000007">
    <property type="protein sequence ID" value="MFC5456828.1"/>
    <property type="molecule type" value="Genomic_DNA"/>
</dbReference>
<gene>
    <name evidence="8 10" type="primary">fusA</name>
    <name evidence="10" type="ORF">ACFQDI_18320</name>
</gene>
<dbReference type="Pfam" id="PF03764">
    <property type="entry name" value="EFG_IV"/>
    <property type="match status" value="1"/>
</dbReference>
<keyword evidence="11" id="KW-1185">Reference proteome</keyword>
<dbReference type="SMART" id="SM00838">
    <property type="entry name" value="EFG_C"/>
    <property type="match status" value="1"/>
</dbReference>
<dbReference type="Gene3D" id="3.30.70.870">
    <property type="entry name" value="Elongation Factor G (Translational Gtpase), domain 3"/>
    <property type="match status" value="1"/>
</dbReference>
<dbReference type="CDD" id="cd01886">
    <property type="entry name" value="EF-G"/>
    <property type="match status" value="1"/>
</dbReference>
<dbReference type="InterPro" id="IPR009000">
    <property type="entry name" value="Transl_B-barrel_sf"/>
</dbReference>
<dbReference type="PRINTS" id="PR00315">
    <property type="entry name" value="ELONGATNFCT"/>
</dbReference>
<comment type="subcellular location">
    <subcellularLocation>
        <location evidence="8">Cytoplasm</location>
    </subcellularLocation>
</comment>
<dbReference type="RefSeq" id="WP_377169477.1">
    <property type="nucleotide sequence ID" value="NZ_JBHSMQ010000007.1"/>
</dbReference>
<dbReference type="InterPro" id="IPR027417">
    <property type="entry name" value="P-loop_NTPase"/>
</dbReference>
<name>A0ABW0KTN6_9BACT</name>
<dbReference type="Gene3D" id="3.30.70.240">
    <property type="match status" value="1"/>
</dbReference>
<dbReference type="InterPro" id="IPR005225">
    <property type="entry name" value="Small_GTP-bd"/>
</dbReference>
<evidence type="ECO:0000256" key="5">
    <source>
        <dbReference type="ARBA" id="ARBA00022917"/>
    </source>
</evidence>
<keyword evidence="4 8" id="KW-0251">Elongation factor</keyword>
<organism evidence="10 11">
    <name type="scientific">Prosthecobacter fluviatilis</name>
    <dbReference type="NCBI Taxonomy" id="445931"/>
    <lineage>
        <taxon>Bacteria</taxon>
        <taxon>Pseudomonadati</taxon>
        <taxon>Verrucomicrobiota</taxon>
        <taxon>Verrucomicrobiia</taxon>
        <taxon>Verrucomicrobiales</taxon>
        <taxon>Verrucomicrobiaceae</taxon>
        <taxon>Prosthecobacter</taxon>
    </lineage>
</organism>
<dbReference type="HAMAP" id="MF_00054_B">
    <property type="entry name" value="EF_G_EF_2_B"/>
    <property type="match status" value="1"/>
</dbReference>
<dbReference type="PROSITE" id="PS51722">
    <property type="entry name" value="G_TR_2"/>
    <property type="match status" value="1"/>
</dbReference>
<protein>
    <recommendedName>
        <fullName evidence="2 8">Elongation factor G</fullName>
        <shortName evidence="8">EF-G</shortName>
    </recommendedName>
</protein>